<dbReference type="Proteomes" id="UP001211907">
    <property type="component" value="Unassembled WGS sequence"/>
</dbReference>
<keyword evidence="4" id="KW-1185">Reference proteome</keyword>
<evidence type="ECO:0000256" key="1">
    <source>
        <dbReference type="ARBA" id="ARBA00006995"/>
    </source>
</evidence>
<accession>A0AAD5TCE5</accession>
<dbReference type="AlphaFoldDB" id="A0AAD5TCE5"/>
<comment type="similarity">
    <text evidence="1">Belongs to the TTC36 family.</text>
</comment>
<dbReference type="PANTHER" id="PTHR21405">
    <property type="entry name" value="CDNA SEQUENCE BC021608"/>
    <property type="match status" value="1"/>
</dbReference>
<proteinExistence type="inferred from homology"/>
<dbReference type="Gene3D" id="1.25.40.10">
    <property type="entry name" value="Tetratricopeptide repeat domain"/>
    <property type="match status" value="1"/>
</dbReference>
<dbReference type="InterPro" id="IPR038906">
    <property type="entry name" value="TTC36"/>
</dbReference>
<protein>
    <submittedName>
        <fullName evidence="3">Tetratricopeptide repeat protein 36</fullName>
    </submittedName>
</protein>
<dbReference type="PANTHER" id="PTHR21405:SF0">
    <property type="entry name" value="TETRATRICOPEPTIDE REPEAT PROTEIN 36"/>
    <property type="match status" value="1"/>
</dbReference>
<dbReference type="GO" id="GO:0006570">
    <property type="term" value="P:tyrosine metabolic process"/>
    <property type="evidence" value="ECO:0007669"/>
    <property type="project" value="TreeGrafter"/>
</dbReference>
<dbReference type="InterPro" id="IPR011990">
    <property type="entry name" value="TPR-like_helical_dom_sf"/>
</dbReference>
<dbReference type="EMBL" id="JADGJH010000207">
    <property type="protein sequence ID" value="KAJ3133801.1"/>
    <property type="molecule type" value="Genomic_DNA"/>
</dbReference>
<comment type="caution">
    <text evidence="3">The sequence shown here is derived from an EMBL/GenBank/DDBJ whole genome shotgun (WGS) entry which is preliminary data.</text>
</comment>
<evidence type="ECO:0000313" key="3">
    <source>
        <dbReference type="EMBL" id="KAJ3133801.1"/>
    </source>
</evidence>
<evidence type="ECO:0000256" key="2">
    <source>
        <dbReference type="SAM" id="MobiDB-lite"/>
    </source>
</evidence>
<organism evidence="3 4">
    <name type="scientific">Physocladia obscura</name>
    <dbReference type="NCBI Taxonomy" id="109957"/>
    <lineage>
        <taxon>Eukaryota</taxon>
        <taxon>Fungi</taxon>
        <taxon>Fungi incertae sedis</taxon>
        <taxon>Chytridiomycota</taxon>
        <taxon>Chytridiomycota incertae sedis</taxon>
        <taxon>Chytridiomycetes</taxon>
        <taxon>Chytridiales</taxon>
        <taxon>Chytriomycetaceae</taxon>
        <taxon>Physocladia</taxon>
    </lineage>
</organism>
<feature type="region of interest" description="Disordered" evidence="2">
    <location>
        <begin position="12"/>
        <end position="47"/>
    </location>
</feature>
<evidence type="ECO:0000313" key="4">
    <source>
        <dbReference type="Proteomes" id="UP001211907"/>
    </source>
</evidence>
<name>A0AAD5TCE5_9FUNG</name>
<gene>
    <name evidence="3" type="primary">TTC36</name>
    <name evidence="3" type="ORF">HK100_004096</name>
</gene>
<dbReference type="SUPFAM" id="SSF48452">
    <property type="entry name" value="TPR-like"/>
    <property type="match status" value="1"/>
</dbReference>
<sequence>MDDKILDAIFTRDFSGLSEPPPEKASELIEPTAGKKRKTEKHDESTAATVKQLEKQGVLLAESGDVAAAERVFGEAIILAPYSASARNNRAQARRMLGNLTGARDDLDAAIEATDDAAVLRMAYTQRAIVRKNLGDRDGADADLLQGARYGNILAKAALKDANPYAKMCSAMVTEIMQKYK</sequence>
<reference evidence="3" key="1">
    <citation type="submission" date="2020-05" db="EMBL/GenBank/DDBJ databases">
        <title>Phylogenomic resolution of chytrid fungi.</title>
        <authorList>
            <person name="Stajich J.E."/>
            <person name="Amses K."/>
            <person name="Simmons R."/>
            <person name="Seto K."/>
            <person name="Myers J."/>
            <person name="Bonds A."/>
            <person name="Quandt C.A."/>
            <person name="Barry K."/>
            <person name="Liu P."/>
            <person name="Grigoriev I."/>
            <person name="Longcore J.E."/>
            <person name="James T.Y."/>
        </authorList>
    </citation>
    <scope>NUCLEOTIDE SEQUENCE</scope>
    <source>
        <strain evidence="3">JEL0513</strain>
    </source>
</reference>